<name>A0AAW5SFJ6_MYCNV</name>
<feature type="region of interest" description="Disordered" evidence="1">
    <location>
        <begin position="467"/>
        <end position="491"/>
    </location>
</feature>
<organism evidence="2 3">
    <name type="scientific">Mycolicibacterium novocastrense</name>
    <name type="common">Mycobacterium novocastrense</name>
    <dbReference type="NCBI Taxonomy" id="59813"/>
    <lineage>
        <taxon>Bacteria</taxon>
        <taxon>Bacillati</taxon>
        <taxon>Actinomycetota</taxon>
        <taxon>Actinomycetes</taxon>
        <taxon>Mycobacteriales</taxon>
        <taxon>Mycobacteriaceae</taxon>
        <taxon>Mycolicibacterium</taxon>
    </lineage>
</organism>
<evidence type="ECO:0000313" key="3">
    <source>
        <dbReference type="Proteomes" id="UP001207528"/>
    </source>
</evidence>
<feature type="compositionally biased region" description="Polar residues" evidence="1">
    <location>
        <begin position="151"/>
        <end position="160"/>
    </location>
</feature>
<feature type="region of interest" description="Disordered" evidence="1">
    <location>
        <begin position="138"/>
        <end position="172"/>
    </location>
</feature>
<reference evidence="2" key="1">
    <citation type="submission" date="2020-07" db="EMBL/GenBank/DDBJ databases">
        <authorList>
            <person name="Pettersson B.M.F."/>
            <person name="Behra P.R.K."/>
            <person name="Ramesh M."/>
            <person name="Das S."/>
            <person name="Dasgupta S."/>
            <person name="Kirsebom L.A."/>
        </authorList>
    </citation>
    <scope>NUCLEOTIDE SEQUENCE</scope>
    <source>
        <strain evidence="2">DSM 44203</strain>
    </source>
</reference>
<feature type="region of interest" description="Disordered" evidence="1">
    <location>
        <begin position="1"/>
        <end position="39"/>
    </location>
</feature>
<evidence type="ECO:0008006" key="4">
    <source>
        <dbReference type="Google" id="ProtNLM"/>
    </source>
</evidence>
<protein>
    <recommendedName>
        <fullName evidence="4">Peptidase C39-like domain-containing protein</fullName>
    </recommendedName>
</protein>
<proteinExistence type="predicted"/>
<comment type="caution">
    <text evidence="2">The sequence shown here is derived from an EMBL/GenBank/DDBJ whole genome shotgun (WGS) entry which is preliminary data.</text>
</comment>
<dbReference type="Proteomes" id="UP001207528">
    <property type="component" value="Unassembled WGS sequence"/>
</dbReference>
<dbReference type="EMBL" id="JACKTI010000019">
    <property type="protein sequence ID" value="MCV7022502.1"/>
    <property type="molecule type" value="Genomic_DNA"/>
</dbReference>
<dbReference type="RefSeq" id="WP_131808536.1">
    <property type="nucleotide sequence ID" value="NZ_BCTA01000021.1"/>
</dbReference>
<accession>A0AAW5SFJ6</accession>
<sequence>MSRPDSEISARSLAHVTDSGAADLTTSGETAGVDTISEASTGTLVIDAPLVPSESSDADNDSTVVAQAPDPVTSTASVGVVSGLLSAVGLGSPLSTVDGPVEPLPGVILVGSLDLMRRDLERMNDDQLAVDTQQVANTLTAGTPSEEWVPVTTTADSDSGTDPEHPSWSVPDQLTVEPTSAERATAYQKAQTQRLDAFNQAQAARTEAFNEQLAQHAENPLGALVASAAFVVSELANTAAVVVTEFVNYLSFAVTEFIHGLTDWFRAPAVFTGLYGDPDDSAQYWRVQTAENCVLQSAAMIVGQLTGTTPEEADIAQKAMEADSVANPGEKMYEGLHTQDRVDIRDAIALLESDYGITATLTKYEKTEGNLALRALAFALEDSSKAVSVGVQGGTIWNAVEGDPLPGISSADHQVVVTGIDFDERVVYLNDSGFPEQGKKLKVPLDAFMRAWQTDNYETMIAQLKQPNTTASEPGSHRISSPDSGLLLEVA</sequence>
<evidence type="ECO:0000313" key="2">
    <source>
        <dbReference type="EMBL" id="MCV7022502.1"/>
    </source>
</evidence>
<dbReference type="AlphaFoldDB" id="A0AAW5SFJ6"/>
<feature type="compositionally biased region" description="Polar residues" evidence="1">
    <location>
        <begin position="467"/>
        <end position="483"/>
    </location>
</feature>
<reference evidence="2" key="2">
    <citation type="journal article" date="2022" name="BMC Genomics">
        <title>Comparative genome analysis of mycobacteria focusing on tRNA and non-coding RNA.</title>
        <authorList>
            <person name="Behra P.R.K."/>
            <person name="Pettersson B.M.F."/>
            <person name="Ramesh M."/>
            <person name="Das S."/>
            <person name="Dasgupta S."/>
            <person name="Kirsebom L.A."/>
        </authorList>
    </citation>
    <scope>NUCLEOTIDE SEQUENCE</scope>
    <source>
        <strain evidence="2">DSM 44203</strain>
    </source>
</reference>
<evidence type="ECO:0000256" key="1">
    <source>
        <dbReference type="SAM" id="MobiDB-lite"/>
    </source>
</evidence>
<gene>
    <name evidence="2" type="ORF">H7I77_03935</name>
</gene>